<feature type="signal peptide" evidence="1">
    <location>
        <begin position="1"/>
        <end position="31"/>
    </location>
</feature>
<sequence>MPIRLLQIICMKTLTRLVPLALVALPFFSLAQARTSSAVGLEIPASAVPASGHWLAGAYVTGSYSPVLAPGLAGYGVQPYLRYTLGTGERARPFVQYSLSPYWVQPYGSAAPFASTDGGFGNPAFSPLGLRGPVPNSFGYNGYGGGLGSVSVGVPVRVGGGTMTVHVAGSIVSGLLR</sequence>
<evidence type="ECO:0008006" key="4">
    <source>
        <dbReference type="Google" id="ProtNLM"/>
    </source>
</evidence>
<feature type="chain" id="PRO_5045274518" description="Outer membrane protein beta-barrel domain-containing protein" evidence="1">
    <location>
        <begin position="32"/>
        <end position="177"/>
    </location>
</feature>
<accession>A0ABP7USG6</accession>
<dbReference type="EMBL" id="BAABDK010000032">
    <property type="protein sequence ID" value="GAA4051299.1"/>
    <property type="molecule type" value="Genomic_DNA"/>
</dbReference>
<dbReference type="Proteomes" id="UP001501469">
    <property type="component" value="Unassembled WGS sequence"/>
</dbReference>
<organism evidence="2 3">
    <name type="scientific">Hymenobacter glaciei</name>
    <dbReference type="NCBI Taxonomy" id="877209"/>
    <lineage>
        <taxon>Bacteria</taxon>
        <taxon>Pseudomonadati</taxon>
        <taxon>Bacteroidota</taxon>
        <taxon>Cytophagia</taxon>
        <taxon>Cytophagales</taxon>
        <taxon>Hymenobacteraceae</taxon>
        <taxon>Hymenobacter</taxon>
    </lineage>
</organism>
<evidence type="ECO:0000313" key="2">
    <source>
        <dbReference type="EMBL" id="GAA4051299.1"/>
    </source>
</evidence>
<reference evidence="3" key="1">
    <citation type="journal article" date="2019" name="Int. J. Syst. Evol. Microbiol.">
        <title>The Global Catalogue of Microorganisms (GCM) 10K type strain sequencing project: providing services to taxonomists for standard genome sequencing and annotation.</title>
        <authorList>
            <consortium name="The Broad Institute Genomics Platform"/>
            <consortium name="The Broad Institute Genome Sequencing Center for Infectious Disease"/>
            <person name="Wu L."/>
            <person name="Ma J."/>
        </authorList>
    </citation>
    <scope>NUCLEOTIDE SEQUENCE [LARGE SCALE GENOMIC DNA]</scope>
    <source>
        <strain evidence="3">JCM 17225</strain>
    </source>
</reference>
<name>A0ABP7USG6_9BACT</name>
<protein>
    <recommendedName>
        <fullName evidence="4">Outer membrane protein beta-barrel domain-containing protein</fullName>
    </recommendedName>
</protein>
<keyword evidence="1" id="KW-0732">Signal</keyword>
<keyword evidence="3" id="KW-1185">Reference proteome</keyword>
<proteinExistence type="predicted"/>
<evidence type="ECO:0000256" key="1">
    <source>
        <dbReference type="SAM" id="SignalP"/>
    </source>
</evidence>
<evidence type="ECO:0000313" key="3">
    <source>
        <dbReference type="Proteomes" id="UP001501469"/>
    </source>
</evidence>
<gene>
    <name evidence="2" type="ORF">GCM10022409_42580</name>
</gene>
<comment type="caution">
    <text evidence="2">The sequence shown here is derived from an EMBL/GenBank/DDBJ whole genome shotgun (WGS) entry which is preliminary data.</text>
</comment>